<evidence type="ECO:0000256" key="3">
    <source>
        <dbReference type="ARBA" id="ARBA00022679"/>
    </source>
</evidence>
<dbReference type="Pfam" id="PF00535">
    <property type="entry name" value="Glycos_transf_2"/>
    <property type="match status" value="1"/>
</dbReference>
<comment type="caution">
    <text evidence="5">The sequence shown here is derived from an EMBL/GenBank/DDBJ whole genome shotgun (WGS) entry which is preliminary data.</text>
</comment>
<dbReference type="InterPro" id="IPR001173">
    <property type="entry name" value="Glyco_trans_2-like"/>
</dbReference>
<dbReference type="GO" id="GO:0004582">
    <property type="term" value="F:dolichyl-phosphate beta-D-mannosyltransferase activity"/>
    <property type="evidence" value="ECO:0007669"/>
    <property type="project" value="InterPro"/>
</dbReference>
<feature type="domain" description="Glycosyltransferase 2-like" evidence="4">
    <location>
        <begin position="5"/>
        <end position="173"/>
    </location>
</feature>
<dbReference type="SUPFAM" id="SSF53448">
    <property type="entry name" value="Nucleotide-diphospho-sugar transferases"/>
    <property type="match status" value="1"/>
</dbReference>
<keyword evidence="3" id="KW-0808">Transferase</keyword>
<dbReference type="PANTHER" id="PTHR43398">
    <property type="entry name" value="DOLICHOL-PHOSPHATE MANNOSYLTRANSFERASE SUBUNIT 1"/>
    <property type="match status" value="1"/>
</dbReference>
<proteinExistence type="inferred from homology"/>
<dbReference type="Proteomes" id="UP000178684">
    <property type="component" value="Unassembled WGS sequence"/>
</dbReference>
<dbReference type="PANTHER" id="PTHR43398:SF1">
    <property type="entry name" value="DOLICHOL-PHOSPHATE MANNOSYLTRANSFERASE SUBUNIT 1"/>
    <property type="match status" value="1"/>
</dbReference>
<keyword evidence="2" id="KW-0328">Glycosyltransferase</keyword>
<evidence type="ECO:0000259" key="4">
    <source>
        <dbReference type="Pfam" id="PF00535"/>
    </source>
</evidence>
<evidence type="ECO:0000313" key="5">
    <source>
        <dbReference type="EMBL" id="OGF82749.1"/>
    </source>
</evidence>
<evidence type="ECO:0000256" key="2">
    <source>
        <dbReference type="ARBA" id="ARBA00022676"/>
    </source>
</evidence>
<dbReference type="InterPro" id="IPR029044">
    <property type="entry name" value="Nucleotide-diphossugar_trans"/>
</dbReference>
<gene>
    <name evidence="5" type="ORF">A3B18_01460</name>
</gene>
<dbReference type="InterPro" id="IPR039528">
    <property type="entry name" value="DPM1-like"/>
</dbReference>
<name>A0A1F5X4D3_9BACT</name>
<protein>
    <recommendedName>
        <fullName evidence="4">Glycosyltransferase 2-like domain-containing protein</fullName>
    </recommendedName>
</protein>
<comment type="similarity">
    <text evidence="1">Belongs to the glycosyltransferase 2 family.</text>
</comment>
<accession>A0A1F5X4D3</accession>
<dbReference type="GO" id="GO:0016020">
    <property type="term" value="C:membrane"/>
    <property type="evidence" value="ECO:0007669"/>
    <property type="project" value="GOC"/>
</dbReference>
<dbReference type="EMBL" id="MFIE01000013">
    <property type="protein sequence ID" value="OGF82749.1"/>
    <property type="molecule type" value="Genomic_DNA"/>
</dbReference>
<evidence type="ECO:0000313" key="6">
    <source>
        <dbReference type="Proteomes" id="UP000178684"/>
    </source>
</evidence>
<dbReference type="Gene3D" id="3.90.550.10">
    <property type="entry name" value="Spore Coat Polysaccharide Biosynthesis Protein SpsA, Chain A"/>
    <property type="match status" value="1"/>
</dbReference>
<dbReference type="AlphaFoldDB" id="A0A1F5X4D3"/>
<reference evidence="5 6" key="1">
    <citation type="journal article" date="2016" name="Nat. Commun.">
        <title>Thousands of microbial genomes shed light on interconnected biogeochemical processes in an aquifer system.</title>
        <authorList>
            <person name="Anantharaman K."/>
            <person name="Brown C.T."/>
            <person name="Hug L.A."/>
            <person name="Sharon I."/>
            <person name="Castelle C.J."/>
            <person name="Probst A.J."/>
            <person name="Thomas B.C."/>
            <person name="Singh A."/>
            <person name="Wilkins M.J."/>
            <person name="Karaoz U."/>
            <person name="Brodie E.L."/>
            <person name="Williams K.H."/>
            <person name="Hubbard S.S."/>
            <person name="Banfield J.F."/>
        </authorList>
    </citation>
    <scope>NUCLEOTIDE SEQUENCE [LARGE SCALE GENOMIC DNA]</scope>
</reference>
<evidence type="ECO:0000256" key="1">
    <source>
        <dbReference type="ARBA" id="ARBA00006739"/>
    </source>
</evidence>
<sequence>MKIAVIIPTYNEAESIGSLIYSLENELGMIPKHDFQILVVDANSPDGTAKVVEDLKNSYKNIELLAEPRRGLGIAYISGMNHAIFKLNADAILEFDGDFQHDPQDIKHLVAELDNGYDYIIGSRYVPGGEIPQEWSWHKKFLSKYGSLFIRKVLNLPTRDNTSGFKLSRVKFAQNLPLHEDKILSRLHAYKIHLLYEMIKMGAKTKEVPIKFLERSGGSSKSTVLDIFESLKVVSVLKFRSLFKS</sequence>
<dbReference type="GO" id="GO:0009247">
    <property type="term" value="P:glycolipid biosynthetic process"/>
    <property type="evidence" value="ECO:0007669"/>
    <property type="project" value="TreeGrafter"/>
</dbReference>
<organism evidence="5 6">
    <name type="scientific">Candidatus Giovannonibacteria bacterium RIFCSPLOWO2_01_FULL_46_13</name>
    <dbReference type="NCBI Taxonomy" id="1798352"/>
    <lineage>
        <taxon>Bacteria</taxon>
        <taxon>Candidatus Giovannoniibacteriota</taxon>
    </lineage>
</organism>